<reference evidence="1 2" key="1">
    <citation type="journal article" date="2022" name="DNA Res.">
        <title>Chromosomal-level genome assembly of the orchid tree Bauhinia variegata (Leguminosae; Cercidoideae) supports the allotetraploid origin hypothesis of Bauhinia.</title>
        <authorList>
            <person name="Zhong Y."/>
            <person name="Chen Y."/>
            <person name="Zheng D."/>
            <person name="Pang J."/>
            <person name="Liu Y."/>
            <person name="Luo S."/>
            <person name="Meng S."/>
            <person name="Qian L."/>
            <person name="Wei D."/>
            <person name="Dai S."/>
            <person name="Zhou R."/>
        </authorList>
    </citation>
    <scope>NUCLEOTIDE SEQUENCE [LARGE SCALE GENOMIC DNA]</scope>
    <source>
        <strain evidence="1">BV-YZ2020</strain>
    </source>
</reference>
<evidence type="ECO:0000313" key="2">
    <source>
        <dbReference type="Proteomes" id="UP000828941"/>
    </source>
</evidence>
<comment type="caution">
    <text evidence="1">The sequence shown here is derived from an EMBL/GenBank/DDBJ whole genome shotgun (WGS) entry which is preliminary data.</text>
</comment>
<dbReference type="EMBL" id="CM039436">
    <property type="protein sequence ID" value="KAI4314595.1"/>
    <property type="molecule type" value="Genomic_DNA"/>
</dbReference>
<gene>
    <name evidence="1" type="ORF">L6164_027484</name>
</gene>
<keyword evidence="2" id="KW-1185">Reference proteome</keyword>
<evidence type="ECO:0000313" key="1">
    <source>
        <dbReference type="EMBL" id="KAI4314595.1"/>
    </source>
</evidence>
<proteinExistence type="predicted"/>
<sequence length="87" mass="9237">MGSSGSKANTSCGSSSTSSTSGSFRKGRSKGHRGFQSYCLGTTSGSHDSDNDEQVAHFVIPQFFNLLFSVQFLFLLISLSLSSGLNF</sequence>
<protein>
    <submittedName>
        <fullName evidence="1">Uncharacterized protein</fullName>
    </submittedName>
</protein>
<accession>A0ACB9LTF6</accession>
<name>A0ACB9LTF6_BAUVA</name>
<organism evidence="1 2">
    <name type="scientific">Bauhinia variegata</name>
    <name type="common">Purple orchid tree</name>
    <name type="synonym">Phanera variegata</name>
    <dbReference type="NCBI Taxonomy" id="167791"/>
    <lineage>
        <taxon>Eukaryota</taxon>
        <taxon>Viridiplantae</taxon>
        <taxon>Streptophyta</taxon>
        <taxon>Embryophyta</taxon>
        <taxon>Tracheophyta</taxon>
        <taxon>Spermatophyta</taxon>
        <taxon>Magnoliopsida</taxon>
        <taxon>eudicotyledons</taxon>
        <taxon>Gunneridae</taxon>
        <taxon>Pentapetalae</taxon>
        <taxon>rosids</taxon>
        <taxon>fabids</taxon>
        <taxon>Fabales</taxon>
        <taxon>Fabaceae</taxon>
        <taxon>Cercidoideae</taxon>
        <taxon>Cercideae</taxon>
        <taxon>Bauhiniinae</taxon>
        <taxon>Bauhinia</taxon>
    </lineage>
</organism>
<dbReference type="Proteomes" id="UP000828941">
    <property type="component" value="Chromosome 11"/>
</dbReference>